<evidence type="ECO:0000256" key="2">
    <source>
        <dbReference type="ARBA" id="ARBA00023136"/>
    </source>
</evidence>
<accession>A0A848H8M7</accession>
<feature type="chain" id="PRO_5032341283" evidence="3">
    <location>
        <begin position="24"/>
        <end position="602"/>
    </location>
</feature>
<dbReference type="Proteomes" id="UP000541185">
    <property type="component" value="Unassembled WGS sequence"/>
</dbReference>
<dbReference type="GO" id="GO:0019867">
    <property type="term" value="C:outer membrane"/>
    <property type="evidence" value="ECO:0007669"/>
    <property type="project" value="InterPro"/>
</dbReference>
<comment type="subcellular location">
    <subcellularLocation>
        <location evidence="1">Membrane</location>
    </subcellularLocation>
</comment>
<dbReference type="Gene3D" id="2.40.160.50">
    <property type="entry name" value="membrane protein fhac: a member of the omp85/tpsb transporter family"/>
    <property type="match status" value="1"/>
</dbReference>
<evidence type="ECO:0000259" key="4">
    <source>
        <dbReference type="Pfam" id="PF01103"/>
    </source>
</evidence>
<evidence type="ECO:0000256" key="3">
    <source>
        <dbReference type="SAM" id="SignalP"/>
    </source>
</evidence>
<proteinExistence type="predicted"/>
<evidence type="ECO:0000313" key="6">
    <source>
        <dbReference type="Proteomes" id="UP000541185"/>
    </source>
</evidence>
<comment type="caution">
    <text evidence="5">The sequence shown here is derived from an EMBL/GenBank/DDBJ whole genome shotgun (WGS) entry which is preliminary data.</text>
</comment>
<keyword evidence="6" id="KW-1185">Reference proteome</keyword>
<organism evidence="5 6">
    <name type="scientific">Ramlibacter agri</name>
    <dbReference type="NCBI Taxonomy" id="2728837"/>
    <lineage>
        <taxon>Bacteria</taxon>
        <taxon>Pseudomonadati</taxon>
        <taxon>Pseudomonadota</taxon>
        <taxon>Betaproteobacteria</taxon>
        <taxon>Burkholderiales</taxon>
        <taxon>Comamonadaceae</taxon>
        <taxon>Ramlibacter</taxon>
    </lineage>
</organism>
<dbReference type="Pfam" id="PF01103">
    <property type="entry name" value="Omp85"/>
    <property type="match status" value="1"/>
</dbReference>
<evidence type="ECO:0000313" key="5">
    <source>
        <dbReference type="EMBL" id="NML44893.1"/>
    </source>
</evidence>
<feature type="signal peptide" evidence="3">
    <location>
        <begin position="1"/>
        <end position="23"/>
    </location>
</feature>
<name>A0A848H8M7_9BURK</name>
<protein>
    <submittedName>
        <fullName evidence="5">BamA/TamA family outer membrane protein</fullName>
    </submittedName>
</protein>
<sequence length="602" mass="65662">MIRPFLAALLLALCVLAAPLARAQAERQEMPASPAFDLVVQAPDPLRQLLERHLELQRFREVSDLDDAEITRLIVLAEKDARELLATQGFFAPQVRITREDAKPRLRLVVAVDPGPATTVSNVNIGFEGDIATSTDADALAQRGAIVGGWGLAVGQPFTQARWDGAKSAALRQLVARRYPAGRISYSLADVDAASHEAALGLKLDSGPVFHLGTMQVTGVERYDPVLVPRLARLPVGSIYDQDRIVEAQLRLTGSGYYDSAFIFVDPSGDPEAAPVQVTVREAPLQKVVLGVGFTTDSGPRASIEHTANRVPGIGWRAVTKLQAEKKNPFAQTEWTGLPDEEGWRWSSLLRAERLDDGRVITYSDRIRGGRFQTSDHIDRNVYLQYENARVANPNNLALTSAEVGAGSAISANYVWTGRYFNSRTSPTSGYGLGFELGGGLTLSGDNQPFQRTVARALWFKPLPVGRLQLRGEVGAVFASGSAQIPATQLFRTGGDQSVRGYKYLDIGVPLADGVIGPGRLETITSVEWQRPIRWKEEATAFEHLLFLDMGAVADQVSELKPHWGVGTGVRWRSPVGPMDAAIAYGLQVHRLRFHLVVGFVF</sequence>
<dbReference type="AlphaFoldDB" id="A0A848H8M7"/>
<dbReference type="InterPro" id="IPR000184">
    <property type="entry name" value="Bac_surfAg_D15"/>
</dbReference>
<keyword evidence="3" id="KW-0732">Signal</keyword>
<gene>
    <name evidence="5" type="ORF">HHL11_14135</name>
</gene>
<reference evidence="5 6" key="1">
    <citation type="submission" date="2020-04" db="EMBL/GenBank/DDBJ databases">
        <title>Ramlibacter sp. G-1-2-2 isolated from soil.</title>
        <authorList>
            <person name="Dahal R.H."/>
        </authorList>
    </citation>
    <scope>NUCLEOTIDE SEQUENCE [LARGE SCALE GENOMIC DNA]</scope>
    <source>
        <strain evidence="5 6">G-1-2-2</strain>
    </source>
</reference>
<dbReference type="Gene3D" id="3.10.20.310">
    <property type="entry name" value="membrane protein fhac"/>
    <property type="match status" value="2"/>
</dbReference>
<dbReference type="RefSeq" id="WP_169418991.1">
    <property type="nucleotide sequence ID" value="NZ_JABBFX010000001.1"/>
</dbReference>
<keyword evidence="2" id="KW-0472">Membrane</keyword>
<feature type="domain" description="Bacterial surface antigen (D15)" evidence="4">
    <location>
        <begin position="400"/>
        <end position="599"/>
    </location>
</feature>
<evidence type="ECO:0000256" key="1">
    <source>
        <dbReference type="ARBA" id="ARBA00004370"/>
    </source>
</evidence>
<dbReference type="EMBL" id="JABBFX010000001">
    <property type="protein sequence ID" value="NML44893.1"/>
    <property type="molecule type" value="Genomic_DNA"/>
</dbReference>